<comment type="caution">
    <text evidence="2">The sequence shown here is derived from an EMBL/GenBank/DDBJ whole genome shotgun (WGS) entry which is preliminary data.</text>
</comment>
<reference evidence="2" key="1">
    <citation type="submission" date="2014-01" db="EMBL/GenBank/DDBJ databases">
        <authorList>
            <person name="Brown-Elliot B."/>
            <person name="Wallace R."/>
            <person name="Lenaerts A."/>
            <person name="Ordway D."/>
            <person name="DeGroote M.A."/>
            <person name="Parker T."/>
            <person name="Sizemore C."/>
            <person name="Tallon L.J."/>
            <person name="Sadzewicz L.K."/>
            <person name="Sengamalay N."/>
            <person name="Fraser C.M."/>
            <person name="Hine E."/>
            <person name="Shefchek K.A."/>
            <person name="Das S.P."/>
            <person name="Tettelin H."/>
        </authorList>
    </citation>
    <scope>NUCLEOTIDE SEQUENCE [LARGE SCALE GENOMIC DNA]</scope>
    <source>
        <strain evidence="2">4042</strain>
    </source>
</reference>
<dbReference type="SUPFAM" id="SSF53187">
    <property type="entry name" value="Zn-dependent exopeptidases"/>
    <property type="match status" value="1"/>
</dbReference>
<keyword evidence="1" id="KW-0378">Hydrolase</keyword>
<dbReference type="PROSITE" id="PS00758">
    <property type="entry name" value="ARGE_DAPE_CPG2_1"/>
    <property type="match status" value="1"/>
</dbReference>
<dbReference type="Gene3D" id="3.40.630.10">
    <property type="entry name" value="Zn peptidases"/>
    <property type="match status" value="1"/>
</dbReference>
<evidence type="ECO:0000313" key="2">
    <source>
        <dbReference type="EMBL" id="EUA42077.1"/>
    </source>
</evidence>
<organism evidence="2">
    <name type="scientific">Mycobacterium xenopi 4042</name>
    <dbReference type="NCBI Taxonomy" id="1299334"/>
    <lineage>
        <taxon>Bacteria</taxon>
        <taxon>Bacillati</taxon>
        <taxon>Actinomycetota</taxon>
        <taxon>Actinomycetes</taxon>
        <taxon>Mycobacteriales</taxon>
        <taxon>Mycobacteriaceae</taxon>
        <taxon>Mycobacterium</taxon>
    </lineage>
</organism>
<evidence type="ECO:0000256" key="1">
    <source>
        <dbReference type="ARBA" id="ARBA00022801"/>
    </source>
</evidence>
<dbReference type="AlphaFoldDB" id="X8BD56"/>
<sequence>MFARLAGADRARGALLIHGHLDVVPAEAAEWSVHPFSGAVEDGYVWAAARST</sequence>
<dbReference type="PATRIC" id="fig|1299334.3.peg.4104"/>
<gene>
    <name evidence="2" type="ORF">I553_5937</name>
</gene>
<dbReference type="EMBL" id="JAOB01000042">
    <property type="protein sequence ID" value="EUA42077.1"/>
    <property type="molecule type" value="Genomic_DNA"/>
</dbReference>
<protein>
    <submittedName>
        <fullName evidence="2">Peptidase domain protein</fullName>
    </submittedName>
</protein>
<name>X8BD56_MYCXE</name>
<accession>X8BD56</accession>
<dbReference type="InterPro" id="IPR001261">
    <property type="entry name" value="ArgE/DapE_CS"/>
</dbReference>
<proteinExistence type="predicted"/>